<dbReference type="Pfam" id="PF25539">
    <property type="entry name" value="Bestrophin_2"/>
    <property type="match status" value="1"/>
</dbReference>
<evidence type="ECO:0000256" key="9">
    <source>
        <dbReference type="SAM" id="Phobius"/>
    </source>
</evidence>
<gene>
    <name evidence="10" type="ORF">SAMEA3906487_01177</name>
</gene>
<dbReference type="Proteomes" id="UP000076825">
    <property type="component" value="Chromosome 1"/>
</dbReference>
<dbReference type="GO" id="GO:0005886">
    <property type="term" value="C:plasma membrane"/>
    <property type="evidence" value="ECO:0007669"/>
    <property type="project" value="UniProtKB-SubCell"/>
</dbReference>
<keyword evidence="5 9" id="KW-1133">Transmembrane helix</keyword>
<dbReference type="GeneID" id="56587418"/>
<comment type="similarity">
    <text evidence="8">Belongs to the anion channel-forming bestrophin (TC 1.A.46) family.</text>
</comment>
<sequence>MIVRPRPSALALLFILRGSIIPHIAGKLGFIVAIAFVVAGLYAGGHFSPGHLGAVPFSLFGLALSVFLGFRNNVCYDRWWEARKQWGELTMQLRALSRETQVLWNAERPVQDPAVRRQVQRLIALPHALTARLRDQDGEAAIAPWLGEDDMKVLRGRMNLPEALLMLLNRDFRAGQQAGRFTEVVYQGLMQRLGACADVQAACERIKHTPTPFAYSLLLHRTAWIFCLLLPFGLVGTLGLLTPLAVAIIAYTFFGLDALGDELEEPFGLADNDLPLYALSRDVAIDLLEGLGQRELPEPLSARAYRLD</sequence>
<accession>A0A157MSQ4</accession>
<reference evidence="10 11" key="1">
    <citation type="submission" date="2016-04" db="EMBL/GenBank/DDBJ databases">
        <authorList>
            <consortium name="Pathogen Informatics"/>
        </authorList>
    </citation>
    <scope>NUCLEOTIDE SEQUENCE [LARGE SCALE GENOMIC DNA]</scope>
    <source>
        <strain evidence="10 11">H044680328</strain>
    </source>
</reference>
<feature type="transmembrane region" description="Helical" evidence="9">
    <location>
        <begin position="50"/>
        <end position="70"/>
    </location>
</feature>
<feature type="transmembrane region" description="Helical" evidence="9">
    <location>
        <begin position="223"/>
        <end position="254"/>
    </location>
</feature>
<dbReference type="AlphaFoldDB" id="A0A157MSQ4"/>
<evidence type="ECO:0000256" key="7">
    <source>
        <dbReference type="ARBA" id="ARBA00023136"/>
    </source>
</evidence>
<dbReference type="PANTHER" id="PTHR33281">
    <property type="entry name" value="UPF0187 PROTEIN YNEE"/>
    <property type="match status" value="1"/>
</dbReference>
<dbReference type="PATRIC" id="fig|123899.6.peg.1154"/>
<keyword evidence="7 9" id="KW-0472">Membrane</keyword>
<feature type="transmembrane region" description="Helical" evidence="9">
    <location>
        <begin position="20"/>
        <end position="44"/>
    </location>
</feature>
<evidence type="ECO:0000256" key="8">
    <source>
        <dbReference type="ARBA" id="ARBA00034708"/>
    </source>
</evidence>
<evidence type="ECO:0000313" key="11">
    <source>
        <dbReference type="Proteomes" id="UP000076825"/>
    </source>
</evidence>
<keyword evidence="4 9" id="KW-0812">Transmembrane</keyword>
<dbReference type="KEGG" id="btrm:SAMEA390648701177"/>
<evidence type="ECO:0000256" key="6">
    <source>
        <dbReference type="ARBA" id="ARBA00023065"/>
    </source>
</evidence>
<evidence type="ECO:0000256" key="5">
    <source>
        <dbReference type="ARBA" id="ARBA00022989"/>
    </source>
</evidence>
<evidence type="ECO:0000256" key="2">
    <source>
        <dbReference type="ARBA" id="ARBA00022448"/>
    </source>
</evidence>
<evidence type="ECO:0000256" key="1">
    <source>
        <dbReference type="ARBA" id="ARBA00004651"/>
    </source>
</evidence>
<protein>
    <submittedName>
        <fullName evidence="10">Membrane protein</fullName>
    </submittedName>
</protein>
<dbReference type="RefSeq" id="WP_025514916.1">
    <property type="nucleotide sequence ID" value="NZ_CP016340.1"/>
</dbReference>
<comment type="subcellular location">
    <subcellularLocation>
        <location evidence="1">Cell membrane</location>
        <topology evidence="1">Multi-pass membrane protein</topology>
    </subcellularLocation>
</comment>
<keyword evidence="11" id="KW-1185">Reference proteome</keyword>
<evidence type="ECO:0000313" key="10">
    <source>
        <dbReference type="EMBL" id="SAI68290.1"/>
    </source>
</evidence>
<keyword evidence="3" id="KW-1003">Cell membrane</keyword>
<evidence type="ECO:0000256" key="3">
    <source>
        <dbReference type="ARBA" id="ARBA00022475"/>
    </source>
</evidence>
<name>A0A157MSQ4_9BORD</name>
<dbReference type="InterPro" id="IPR044669">
    <property type="entry name" value="YneE/VCCN1/2-like"/>
</dbReference>
<organism evidence="10 11">
    <name type="scientific">Bordetella trematum</name>
    <dbReference type="NCBI Taxonomy" id="123899"/>
    <lineage>
        <taxon>Bacteria</taxon>
        <taxon>Pseudomonadati</taxon>
        <taxon>Pseudomonadota</taxon>
        <taxon>Betaproteobacteria</taxon>
        <taxon>Burkholderiales</taxon>
        <taxon>Alcaligenaceae</taxon>
        <taxon>Bordetella</taxon>
    </lineage>
</organism>
<dbReference type="EMBL" id="LT546645">
    <property type="protein sequence ID" value="SAI68290.1"/>
    <property type="molecule type" value="Genomic_DNA"/>
</dbReference>
<evidence type="ECO:0000256" key="4">
    <source>
        <dbReference type="ARBA" id="ARBA00022692"/>
    </source>
</evidence>
<keyword evidence="2" id="KW-0813">Transport</keyword>
<dbReference type="OrthoDB" id="445589at2"/>
<dbReference type="eggNOG" id="COG3781">
    <property type="taxonomic scope" value="Bacteria"/>
</dbReference>
<proteinExistence type="inferred from homology"/>
<dbReference type="GO" id="GO:0005254">
    <property type="term" value="F:chloride channel activity"/>
    <property type="evidence" value="ECO:0007669"/>
    <property type="project" value="InterPro"/>
</dbReference>
<keyword evidence="6" id="KW-0406">Ion transport</keyword>
<dbReference type="PANTHER" id="PTHR33281:SF19">
    <property type="entry name" value="VOLTAGE-DEPENDENT ANION CHANNEL-FORMING PROTEIN YNEE"/>
    <property type="match status" value="1"/>
</dbReference>